<accession>A0ABP5R645</accession>
<sequence length="123" mass="13887">MNHQPDEDPDATVAREAIDEYLTARSEHWRQLAIATRDSDRQATYHAAENRLTRWREQGTLDSWVANDVLEAVKQNAARERLEAMATPVGGAVIEAATQRVQAIRRWCRTQGFVLADDVAEGE</sequence>
<evidence type="ECO:0000313" key="2">
    <source>
        <dbReference type="Proteomes" id="UP001500305"/>
    </source>
</evidence>
<organism evidence="1 2">
    <name type="scientific">Kitasatospora cystarginea</name>
    <dbReference type="NCBI Taxonomy" id="58350"/>
    <lineage>
        <taxon>Bacteria</taxon>
        <taxon>Bacillati</taxon>
        <taxon>Actinomycetota</taxon>
        <taxon>Actinomycetes</taxon>
        <taxon>Kitasatosporales</taxon>
        <taxon>Streptomycetaceae</taxon>
        <taxon>Kitasatospora</taxon>
    </lineage>
</organism>
<proteinExistence type="predicted"/>
<dbReference type="Proteomes" id="UP001500305">
    <property type="component" value="Unassembled WGS sequence"/>
</dbReference>
<comment type="caution">
    <text evidence="1">The sequence shown here is derived from an EMBL/GenBank/DDBJ whole genome shotgun (WGS) entry which is preliminary data.</text>
</comment>
<protein>
    <submittedName>
        <fullName evidence="1">Uncharacterized protein</fullName>
    </submittedName>
</protein>
<gene>
    <name evidence="1" type="ORF">GCM10010430_38410</name>
</gene>
<dbReference type="RefSeq" id="WP_344637649.1">
    <property type="nucleotide sequence ID" value="NZ_BAAATR010000016.1"/>
</dbReference>
<keyword evidence="2" id="KW-1185">Reference proteome</keyword>
<evidence type="ECO:0000313" key="1">
    <source>
        <dbReference type="EMBL" id="GAA2251612.1"/>
    </source>
</evidence>
<reference evidence="2" key="1">
    <citation type="journal article" date="2019" name="Int. J. Syst. Evol. Microbiol.">
        <title>The Global Catalogue of Microorganisms (GCM) 10K type strain sequencing project: providing services to taxonomists for standard genome sequencing and annotation.</title>
        <authorList>
            <consortium name="The Broad Institute Genomics Platform"/>
            <consortium name="The Broad Institute Genome Sequencing Center for Infectious Disease"/>
            <person name="Wu L."/>
            <person name="Ma J."/>
        </authorList>
    </citation>
    <scope>NUCLEOTIDE SEQUENCE [LARGE SCALE GENOMIC DNA]</scope>
    <source>
        <strain evidence="2">JCM 7356</strain>
    </source>
</reference>
<dbReference type="EMBL" id="BAAATR010000016">
    <property type="protein sequence ID" value="GAA2251612.1"/>
    <property type="molecule type" value="Genomic_DNA"/>
</dbReference>
<name>A0ABP5R645_9ACTN</name>